<proteinExistence type="predicted"/>
<sequence length="41" mass="4597">MGLWEGEMVLGTLSISLSLCGTMFKEQTVENPYVFLTLLLM</sequence>
<dbReference type="AlphaFoldDB" id="A0A0E9W4S8"/>
<accession>A0A0E9W4S8</accession>
<reference evidence="1" key="2">
    <citation type="journal article" date="2015" name="Fish Shellfish Immunol.">
        <title>Early steps in the European eel (Anguilla anguilla)-Vibrio vulnificus interaction in the gills: Role of the RtxA13 toxin.</title>
        <authorList>
            <person name="Callol A."/>
            <person name="Pajuelo D."/>
            <person name="Ebbesson L."/>
            <person name="Teles M."/>
            <person name="MacKenzie S."/>
            <person name="Amaro C."/>
        </authorList>
    </citation>
    <scope>NUCLEOTIDE SEQUENCE</scope>
</reference>
<organism evidence="1">
    <name type="scientific">Anguilla anguilla</name>
    <name type="common">European freshwater eel</name>
    <name type="synonym">Muraena anguilla</name>
    <dbReference type="NCBI Taxonomy" id="7936"/>
    <lineage>
        <taxon>Eukaryota</taxon>
        <taxon>Metazoa</taxon>
        <taxon>Chordata</taxon>
        <taxon>Craniata</taxon>
        <taxon>Vertebrata</taxon>
        <taxon>Euteleostomi</taxon>
        <taxon>Actinopterygii</taxon>
        <taxon>Neopterygii</taxon>
        <taxon>Teleostei</taxon>
        <taxon>Anguilliformes</taxon>
        <taxon>Anguillidae</taxon>
        <taxon>Anguilla</taxon>
    </lineage>
</organism>
<reference evidence="1" key="1">
    <citation type="submission" date="2014-11" db="EMBL/GenBank/DDBJ databases">
        <authorList>
            <person name="Amaro Gonzalez C."/>
        </authorList>
    </citation>
    <scope>NUCLEOTIDE SEQUENCE</scope>
</reference>
<dbReference type="EMBL" id="GBXM01024084">
    <property type="protein sequence ID" value="JAH84493.1"/>
    <property type="molecule type" value="Transcribed_RNA"/>
</dbReference>
<evidence type="ECO:0000313" key="1">
    <source>
        <dbReference type="EMBL" id="JAH84493.1"/>
    </source>
</evidence>
<name>A0A0E9W4S8_ANGAN</name>
<protein>
    <submittedName>
        <fullName evidence="1">Uncharacterized protein</fullName>
    </submittedName>
</protein>